<organism evidence="2 3">
    <name type="scientific">Rhizophagus irregularis</name>
    <dbReference type="NCBI Taxonomy" id="588596"/>
    <lineage>
        <taxon>Eukaryota</taxon>
        <taxon>Fungi</taxon>
        <taxon>Fungi incertae sedis</taxon>
        <taxon>Mucoromycota</taxon>
        <taxon>Glomeromycotina</taxon>
        <taxon>Glomeromycetes</taxon>
        <taxon>Glomerales</taxon>
        <taxon>Glomeraceae</taxon>
        <taxon>Rhizophagus</taxon>
    </lineage>
</organism>
<name>A0A2N1MZD8_9GLOM</name>
<gene>
    <name evidence="2" type="ORF">RhiirC2_868042</name>
</gene>
<feature type="domain" description="DUF8211" evidence="1">
    <location>
        <begin position="116"/>
        <end position="252"/>
    </location>
</feature>
<dbReference type="VEuPathDB" id="FungiDB:FUN_009288"/>
<dbReference type="VEuPathDB" id="FungiDB:RhiirFUN_021577"/>
<reference evidence="2 3" key="2">
    <citation type="submission" date="2017-10" db="EMBL/GenBank/DDBJ databases">
        <title>Extensive intraspecific genome diversity in a model arbuscular mycorrhizal fungus.</title>
        <authorList>
            <person name="Chen E.C.H."/>
            <person name="Morin E."/>
            <person name="Baudet D."/>
            <person name="Noel J."/>
            <person name="Ndikumana S."/>
            <person name="Charron P."/>
            <person name="St-Onge C."/>
            <person name="Giorgi J."/>
            <person name="Grigoriev I.V."/>
            <person name="Roux C."/>
            <person name="Martin F.M."/>
            <person name="Corradi N."/>
        </authorList>
    </citation>
    <scope>NUCLEOTIDE SEQUENCE [LARGE SCALE GENOMIC DNA]</scope>
    <source>
        <strain evidence="2 3">C2</strain>
    </source>
</reference>
<evidence type="ECO:0000313" key="2">
    <source>
        <dbReference type="EMBL" id="PKK66949.1"/>
    </source>
</evidence>
<dbReference type="Pfam" id="PF26638">
    <property type="entry name" value="DUF8211"/>
    <property type="match status" value="1"/>
</dbReference>
<dbReference type="Proteomes" id="UP000233469">
    <property type="component" value="Unassembled WGS sequence"/>
</dbReference>
<dbReference type="EMBL" id="LLXL01001025">
    <property type="protein sequence ID" value="PKK66949.1"/>
    <property type="molecule type" value="Genomic_DNA"/>
</dbReference>
<protein>
    <recommendedName>
        <fullName evidence="1">DUF8211 domain-containing protein</fullName>
    </recommendedName>
</protein>
<dbReference type="AlphaFoldDB" id="A0A2N1MZD8"/>
<reference evidence="2 3" key="1">
    <citation type="submission" date="2016-04" db="EMBL/GenBank/DDBJ databases">
        <title>Genome analyses suggest a sexual origin of heterokaryosis in a supposedly ancient asexual fungus.</title>
        <authorList>
            <person name="Ropars J."/>
            <person name="Sedzielewska K."/>
            <person name="Noel J."/>
            <person name="Charron P."/>
            <person name="Farinelli L."/>
            <person name="Marton T."/>
            <person name="Kruger M."/>
            <person name="Pelin A."/>
            <person name="Brachmann A."/>
            <person name="Corradi N."/>
        </authorList>
    </citation>
    <scope>NUCLEOTIDE SEQUENCE [LARGE SCALE GENOMIC DNA]</scope>
    <source>
        <strain evidence="2 3">C2</strain>
    </source>
</reference>
<dbReference type="InterPro" id="IPR058524">
    <property type="entry name" value="DUF8211"/>
</dbReference>
<proteinExistence type="predicted"/>
<dbReference type="VEuPathDB" id="FungiDB:RhiirA1_461411"/>
<sequence>MIRNKLLDRKKIIESRASLVINSNTSTKTFFNFSYKKYQFYFGIYIPCSFKEHSNNPYTPLLCTIPSPFIMSNDRCACITHQQALARNHFYKNIKPKDDKPSRHMTEEFINDKSSHANLLYHRWLSGQPKHNYSKRTGISYISSIHARDNKSIVNLGNKFMYRKVLSNFQRIFSPNPHTQQKQEKRFVRSCRHVFNKMRLPPGRPAQNSDYLAIARKYRFIFLKNQYVKNSIRHLSYKKVFTEPNPEDYPFLVPFYATSQRIENRTWKNINSLKKHINQPTRLTISTDPSNPIAPYNPIPNMFIPEKYHDIIPKDPIYVNDQFIIPGSREWFTYMHNLEKSIREQEEIDFYARVDREVEEGFKQAAEEKAARWAQEKIIHQELLEKKKEKEIKEAMYHGTTIKYLKARQERIKTLTNTTNNFHNYFLDYLKRKKTMENTGLFIFRMGGFHF</sequence>
<accession>A0A2N1MZD8</accession>
<comment type="caution">
    <text evidence="2">The sequence shown here is derived from an EMBL/GenBank/DDBJ whole genome shotgun (WGS) entry which is preliminary data.</text>
</comment>
<evidence type="ECO:0000259" key="1">
    <source>
        <dbReference type="Pfam" id="PF26638"/>
    </source>
</evidence>
<evidence type="ECO:0000313" key="3">
    <source>
        <dbReference type="Proteomes" id="UP000233469"/>
    </source>
</evidence>